<reference evidence="3" key="1">
    <citation type="submission" date="2025-08" db="UniProtKB">
        <authorList>
            <consortium name="RefSeq"/>
        </authorList>
    </citation>
    <scope>IDENTIFICATION</scope>
    <source>
        <tissue evidence="3">Liver</tissue>
    </source>
</reference>
<feature type="non-terminal residue" evidence="3">
    <location>
        <position position="1"/>
    </location>
</feature>
<dbReference type="RefSeq" id="XP_030874332.1">
    <property type="nucleotide sequence ID" value="XM_031018472.1"/>
</dbReference>
<dbReference type="AlphaFoldDB" id="A0A7F8PZ57"/>
<dbReference type="GeneID" id="115937095"/>
<feature type="region of interest" description="Disordered" evidence="1">
    <location>
        <begin position="79"/>
        <end position="113"/>
    </location>
</feature>
<accession>A0A7F8PZ57</accession>
<keyword evidence="2" id="KW-1185">Reference proteome</keyword>
<dbReference type="KEGG" id="lww:115937095"/>
<proteinExistence type="predicted"/>
<name>A0A7F8PZ57_LEPWE</name>
<evidence type="ECO:0000313" key="2">
    <source>
        <dbReference type="Proteomes" id="UP000245341"/>
    </source>
</evidence>
<sequence length="256" mass="27828">SRKWLQVARRKLGASGACPALPNYSGSQGQVEAERVNRALDRGDCWTPIPVRHDVGGRPPICPALNPWSFLSPVLRTTRKSRRLGKPPNDDSSEGAGLAELRPRSSAGQGCLNSTARRPVWRPLVTSGGATPAMLRAAPRPKRSARPAVRGPGLWCGPVYEKGSWKQVASLVRNHSGGGRLPDGLQSLIFPPSSRKRAVMPPCVICGRGAWPGCGGGFHHRWTRLWRPSAVPSPTLCRNSVTCESFSAWFLDKWPH</sequence>
<gene>
    <name evidence="3" type="primary">LOC115937095</name>
</gene>
<protein>
    <submittedName>
        <fullName evidence="3">Uncharacterized protein LOC115937095</fullName>
    </submittedName>
</protein>
<dbReference type="Proteomes" id="UP000245341">
    <property type="component" value="Unplaced"/>
</dbReference>
<evidence type="ECO:0000256" key="1">
    <source>
        <dbReference type="SAM" id="MobiDB-lite"/>
    </source>
</evidence>
<evidence type="ECO:0000313" key="3">
    <source>
        <dbReference type="RefSeq" id="XP_030874332.1"/>
    </source>
</evidence>
<organism evidence="2 3">
    <name type="scientific">Leptonychotes weddellii</name>
    <name type="common">Weddell seal</name>
    <name type="synonym">Otaria weddellii</name>
    <dbReference type="NCBI Taxonomy" id="9713"/>
    <lineage>
        <taxon>Eukaryota</taxon>
        <taxon>Metazoa</taxon>
        <taxon>Chordata</taxon>
        <taxon>Craniata</taxon>
        <taxon>Vertebrata</taxon>
        <taxon>Euteleostomi</taxon>
        <taxon>Mammalia</taxon>
        <taxon>Eutheria</taxon>
        <taxon>Laurasiatheria</taxon>
        <taxon>Carnivora</taxon>
        <taxon>Caniformia</taxon>
        <taxon>Pinnipedia</taxon>
        <taxon>Phocidae</taxon>
        <taxon>Monachinae</taxon>
        <taxon>Lobodontini</taxon>
        <taxon>Leptonychotes</taxon>
    </lineage>
</organism>